<dbReference type="CDD" id="cd07067">
    <property type="entry name" value="HP_PGM_like"/>
    <property type="match status" value="1"/>
</dbReference>
<reference evidence="2" key="2">
    <citation type="submission" date="2023-05" db="EMBL/GenBank/DDBJ databases">
        <authorList>
            <consortium name="Lawrence Berkeley National Laboratory"/>
            <person name="Steindorff A."/>
            <person name="Hensen N."/>
            <person name="Bonometti L."/>
            <person name="Westerberg I."/>
            <person name="Brannstrom I.O."/>
            <person name="Guillou S."/>
            <person name="Cros-Aarteil S."/>
            <person name="Calhoun S."/>
            <person name="Haridas S."/>
            <person name="Kuo A."/>
            <person name="Mondo S."/>
            <person name="Pangilinan J."/>
            <person name="Riley R."/>
            <person name="Labutti K."/>
            <person name="Andreopoulos B."/>
            <person name="Lipzen A."/>
            <person name="Chen C."/>
            <person name="Yanf M."/>
            <person name="Daum C."/>
            <person name="Ng V."/>
            <person name="Clum A."/>
            <person name="Ohm R."/>
            <person name="Martin F."/>
            <person name="Silar P."/>
            <person name="Natvig D."/>
            <person name="Lalanne C."/>
            <person name="Gautier V."/>
            <person name="Ament-Velasquez S.L."/>
            <person name="Kruys A."/>
            <person name="Hutchinson M.I."/>
            <person name="Powell A.J."/>
            <person name="Barry K."/>
            <person name="Miller A.N."/>
            <person name="Grigoriev I.V."/>
            <person name="Debuchy R."/>
            <person name="Gladieux P."/>
            <person name="Thoren M.H."/>
            <person name="Johannesson H."/>
        </authorList>
    </citation>
    <scope>NUCLEOTIDE SEQUENCE</scope>
    <source>
        <strain evidence="2">PSN293</strain>
    </source>
</reference>
<dbReference type="AlphaFoldDB" id="A0AAN7B866"/>
<dbReference type="GO" id="GO:0016791">
    <property type="term" value="F:phosphatase activity"/>
    <property type="evidence" value="ECO:0007669"/>
    <property type="project" value="TreeGrafter"/>
</dbReference>
<keyword evidence="1" id="KW-0732">Signal</keyword>
<accession>A0AAN7B866</accession>
<dbReference type="Pfam" id="PF00300">
    <property type="entry name" value="His_Phos_1"/>
    <property type="match status" value="1"/>
</dbReference>
<feature type="chain" id="PRO_5042814883" evidence="1">
    <location>
        <begin position="25"/>
        <end position="346"/>
    </location>
</feature>
<sequence>MAAFIFRRVLTVALVGAVLPKVKAAAWCEELGFRYSTYPGDFIQENPAINANPPDYTKVEYGLINRRYPTDTQSDQTQLTKWERYTKYINYINRYYKDENTSYKLFYFSRHGEAYHNVAQSYYGTKCWDCYWSQQDGNGTMTWRDAELTPKGVGQLVESNQFWAETAPKAKVPFPQSFYVGPMSRTLATANLTFGSLVDGFAPIVKENLRETINQCTCSYRHPKSWIQARYPKYKFEQGFTEQDEIFTGKTLESASGQSARVRNFLDDIFAADKSTFISVVTHGVNVGPLLEVIGHQNPKFNLTTGQSIAVLVKAERFVLNGTSTVPEPPTPAESCGICGPAGSSL</sequence>
<evidence type="ECO:0000313" key="3">
    <source>
        <dbReference type="Proteomes" id="UP001301769"/>
    </source>
</evidence>
<gene>
    <name evidence="2" type="ORF">QBC37DRAFT_463571</name>
</gene>
<keyword evidence="3" id="KW-1185">Reference proteome</keyword>
<dbReference type="PANTHER" id="PTHR48100">
    <property type="entry name" value="BROAD-SPECIFICITY PHOSPHATASE YOR283W-RELATED"/>
    <property type="match status" value="1"/>
</dbReference>
<dbReference type="Gene3D" id="3.40.50.1240">
    <property type="entry name" value="Phosphoglycerate mutase-like"/>
    <property type="match status" value="1"/>
</dbReference>
<dbReference type="InterPro" id="IPR029033">
    <property type="entry name" value="His_PPase_superfam"/>
</dbReference>
<dbReference type="GO" id="GO:0005737">
    <property type="term" value="C:cytoplasm"/>
    <property type="evidence" value="ECO:0007669"/>
    <property type="project" value="TreeGrafter"/>
</dbReference>
<evidence type="ECO:0000256" key="1">
    <source>
        <dbReference type="SAM" id="SignalP"/>
    </source>
</evidence>
<dbReference type="PANTHER" id="PTHR48100:SF1">
    <property type="entry name" value="HISTIDINE PHOSPHATASE FAMILY PROTEIN-RELATED"/>
    <property type="match status" value="1"/>
</dbReference>
<comment type="caution">
    <text evidence="2">The sequence shown here is derived from an EMBL/GenBank/DDBJ whole genome shotgun (WGS) entry which is preliminary data.</text>
</comment>
<dbReference type="Proteomes" id="UP001301769">
    <property type="component" value="Unassembled WGS sequence"/>
</dbReference>
<organism evidence="2 3">
    <name type="scientific">Rhypophila decipiens</name>
    <dbReference type="NCBI Taxonomy" id="261697"/>
    <lineage>
        <taxon>Eukaryota</taxon>
        <taxon>Fungi</taxon>
        <taxon>Dikarya</taxon>
        <taxon>Ascomycota</taxon>
        <taxon>Pezizomycotina</taxon>
        <taxon>Sordariomycetes</taxon>
        <taxon>Sordariomycetidae</taxon>
        <taxon>Sordariales</taxon>
        <taxon>Naviculisporaceae</taxon>
        <taxon>Rhypophila</taxon>
    </lineage>
</organism>
<dbReference type="EMBL" id="MU858105">
    <property type="protein sequence ID" value="KAK4213667.1"/>
    <property type="molecule type" value="Genomic_DNA"/>
</dbReference>
<dbReference type="InterPro" id="IPR050275">
    <property type="entry name" value="PGM_Phosphatase"/>
</dbReference>
<proteinExistence type="predicted"/>
<dbReference type="SUPFAM" id="SSF53254">
    <property type="entry name" value="Phosphoglycerate mutase-like"/>
    <property type="match status" value="1"/>
</dbReference>
<protein>
    <submittedName>
        <fullName evidence="2">Phosphomutase-like protein 3</fullName>
    </submittedName>
</protein>
<dbReference type="InterPro" id="IPR013078">
    <property type="entry name" value="His_Pase_superF_clade-1"/>
</dbReference>
<feature type="signal peptide" evidence="1">
    <location>
        <begin position="1"/>
        <end position="24"/>
    </location>
</feature>
<evidence type="ECO:0000313" key="2">
    <source>
        <dbReference type="EMBL" id="KAK4213667.1"/>
    </source>
</evidence>
<reference evidence="2" key="1">
    <citation type="journal article" date="2023" name="Mol. Phylogenet. Evol.">
        <title>Genome-scale phylogeny and comparative genomics of the fungal order Sordariales.</title>
        <authorList>
            <person name="Hensen N."/>
            <person name="Bonometti L."/>
            <person name="Westerberg I."/>
            <person name="Brannstrom I.O."/>
            <person name="Guillou S."/>
            <person name="Cros-Aarteil S."/>
            <person name="Calhoun S."/>
            <person name="Haridas S."/>
            <person name="Kuo A."/>
            <person name="Mondo S."/>
            <person name="Pangilinan J."/>
            <person name="Riley R."/>
            <person name="LaButti K."/>
            <person name="Andreopoulos B."/>
            <person name="Lipzen A."/>
            <person name="Chen C."/>
            <person name="Yan M."/>
            <person name="Daum C."/>
            <person name="Ng V."/>
            <person name="Clum A."/>
            <person name="Steindorff A."/>
            <person name="Ohm R.A."/>
            <person name="Martin F."/>
            <person name="Silar P."/>
            <person name="Natvig D.O."/>
            <person name="Lalanne C."/>
            <person name="Gautier V."/>
            <person name="Ament-Velasquez S.L."/>
            <person name="Kruys A."/>
            <person name="Hutchinson M.I."/>
            <person name="Powell A.J."/>
            <person name="Barry K."/>
            <person name="Miller A.N."/>
            <person name="Grigoriev I.V."/>
            <person name="Debuchy R."/>
            <person name="Gladieux P."/>
            <person name="Hiltunen Thoren M."/>
            <person name="Johannesson H."/>
        </authorList>
    </citation>
    <scope>NUCLEOTIDE SEQUENCE</scope>
    <source>
        <strain evidence="2">PSN293</strain>
    </source>
</reference>
<name>A0AAN7B866_9PEZI</name>